<gene>
    <name evidence="2" type="ORF">J5Y10_08840</name>
</gene>
<sequence>MTAVTADLGLLPDTDVVRPRVWIGNAVTAEIQFRDEARKPAAVTDPVTFTWRSPANVLVDLPGVPVPGKPGLFRCAYRAPLVGERWAVRAQKGNDKPVLNWMLFDVVPEPPGGPVPQQAMWLASPDTALLSLEGTHLAGATIPDFPQVEADDSGSLPAGLLIPAVDRDAPGGPASVHVTQQAIRDDALATIAPQVEQVSDDAQAVEMSRQQVVGIREAIPGDVATEVGAKVPPAVDASVAAKVPPAVDTALAQKVAPAVADQVTAQIDPKVTAAQDARTGSEAARTGAQIAQGRSEDAANNTAASIANAARMALTLAALQASTPAPAAGALGVVYGAGTDRGLYQYLSGAWTYQGLTLADLLAMVSRSSNDPAGLVVKDANGNVGLELSGDGKLLYAAGTIIQVAANGTVTIGRVGSSGGVELLPNGQTRIGGVTLSQNAATDYQIGLADEFGNIIPLSMGGSSGGSGGGSTTTGFTAAELLGFDADVMAQGRGLASFRKALTQPPRIGAIGAINGAGQSLSVGGGFGPGITTVPLGNNWQIGTSQRFTMGGANAVPIGDANFHGLVSTSAAEFFQTTAVNAFLRLSAAHRGVPVTTPDLVLGSNATGYPGRSIELLSYGSAPEGSNGASYWSYMRDIVLAQKAAAQALGKPFVVLAILFDQGQANVAGVGLANSAEAWCALFLQYVADWITYILPLTDNEYPPLWVLNQTSGGFQQDTYQLGVSMGQILAAQRSPYVVLAQPMGNYQNCGTDQHPSANSHARAGNKLGQVLHEVINLGRSWEPLRPMQILWRGREVLIGLNPRKGPIRFASPFNGWTRVDPATVASKGFTVTDSLGALTVTAVDIVGQATIRLTVNRTPQDAPWVTAGSAAAGSGRTFVEDSDDQLAFEAYRYLPPIQNPDGTTTARMDPAENLPAEIGKPYSMANQLLTFRQQAVAA</sequence>
<accession>A0A940S7B5</accession>
<protein>
    <recommendedName>
        <fullName evidence="4">Sialate O-acetylesterase domain-containing protein</fullName>
    </recommendedName>
</protein>
<dbReference type="Proteomes" id="UP000677537">
    <property type="component" value="Unassembled WGS sequence"/>
</dbReference>
<dbReference type="AlphaFoldDB" id="A0A940S7B5"/>
<feature type="region of interest" description="Disordered" evidence="1">
    <location>
        <begin position="272"/>
        <end position="297"/>
    </location>
</feature>
<evidence type="ECO:0000313" key="2">
    <source>
        <dbReference type="EMBL" id="MBP0492883.1"/>
    </source>
</evidence>
<evidence type="ECO:0000256" key="1">
    <source>
        <dbReference type="SAM" id="MobiDB-lite"/>
    </source>
</evidence>
<proteinExistence type="predicted"/>
<name>A0A940S7B5_9PROT</name>
<dbReference type="EMBL" id="JAGIZA010000004">
    <property type="protein sequence ID" value="MBP0492883.1"/>
    <property type="molecule type" value="Genomic_DNA"/>
</dbReference>
<comment type="caution">
    <text evidence="2">The sequence shown here is derived from an EMBL/GenBank/DDBJ whole genome shotgun (WGS) entry which is preliminary data.</text>
</comment>
<evidence type="ECO:0000313" key="3">
    <source>
        <dbReference type="Proteomes" id="UP000677537"/>
    </source>
</evidence>
<organism evidence="2 3">
    <name type="scientific">Roseomonas indoligenes</name>
    <dbReference type="NCBI Taxonomy" id="2820811"/>
    <lineage>
        <taxon>Bacteria</taxon>
        <taxon>Pseudomonadati</taxon>
        <taxon>Pseudomonadota</taxon>
        <taxon>Alphaproteobacteria</taxon>
        <taxon>Acetobacterales</taxon>
        <taxon>Roseomonadaceae</taxon>
        <taxon>Roseomonas</taxon>
    </lineage>
</organism>
<evidence type="ECO:0008006" key="4">
    <source>
        <dbReference type="Google" id="ProtNLM"/>
    </source>
</evidence>
<keyword evidence="3" id="KW-1185">Reference proteome</keyword>
<dbReference type="RefSeq" id="WP_209372760.1">
    <property type="nucleotide sequence ID" value="NZ_JAGIZA010000004.1"/>
</dbReference>
<reference evidence="2" key="1">
    <citation type="submission" date="2021-03" db="EMBL/GenBank/DDBJ databases">
        <authorList>
            <person name="So Y."/>
        </authorList>
    </citation>
    <scope>NUCLEOTIDE SEQUENCE</scope>
    <source>
        <strain evidence="2">SG15</strain>
    </source>
</reference>